<organism evidence="2 3">
    <name type="scientific">Photobacterium frigidiphilum</name>
    <dbReference type="NCBI Taxonomy" id="264736"/>
    <lineage>
        <taxon>Bacteria</taxon>
        <taxon>Pseudomonadati</taxon>
        <taxon>Pseudomonadota</taxon>
        <taxon>Gammaproteobacteria</taxon>
        <taxon>Vibrionales</taxon>
        <taxon>Vibrionaceae</taxon>
        <taxon>Photobacterium</taxon>
    </lineage>
</organism>
<dbReference type="PROSITE" id="PS51186">
    <property type="entry name" value="GNAT"/>
    <property type="match status" value="1"/>
</dbReference>
<evidence type="ECO:0000313" key="3">
    <source>
        <dbReference type="Proteomes" id="UP000240987"/>
    </source>
</evidence>
<dbReference type="SUPFAM" id="SSF55729">
    <property type="entry name" value="Acyl-CoA N-acyltransferases (Nat)"/>
    <property type="match status" value="1"/>
</dbReference>
<dbReference type="AlphaFoldDB" id="A0A2T3JGU2"/>
<reference evidence="2 3" key="1">
    <citation type="submission" date="2018-01" db="EMBL/GenBank/DDBJ databases">
        <title>Whole genome sequencing of Histamine producing bacteria.</title>
        <authorList>
            <person name="Butler K."/>
        </authorList>
    </citation>
    <scope>NUCLEOTIDE SEQUENCE [LARGE SCALE GENOMIC DNA]</scope>
    <source>
        <strain evidence="2 3">JCM 12947</strain>
    </source>
</reference>
<protein>
    <submittedName>
        <fullName evidence="2">GNAT family N-acetyltransferase</fullName>
    </submittedName>
</protein>
<accession>A0A2T3JGU2</accession>
<name>A0A2T3JGU2_9GAMM</name>
<comment type="caution">
    <text evidence="2">The sequence shown here is derived from an EMBL/GenBank/DDBJ whole genome shotgun (WGS) entry which is preliminary data.</text>
</comment>
<dbReference type="RefSeq" id="WP_107243159.1">
    <property type="nucleotide sequence ID" value="NZ_PYMJ01000011.1"/>
</dbReference>
<dbReference type="Proteomes" id="UP000240987">
    <property type="component" value="Unassembled WGS sequence"/>
</dbReference>
<evidence type="ECO:0000313" key="2">
    <source>
        <dbReference type="EMBL" id="PSU48182.1"/>
    </source>
</evidence>
<evidence type="ECO:0000259" key="1">
    <source>
        <dbReference type="PROSITE" id="PS51186"/>
    </source>
</evidence>
<dbReference type="InterPro" id="IPR000182">
    <property type="entry name" value="GNAT_dom"/>
</dbReference>
<feature type="domain" description="N-acetyltransferase" evidence="1">
    <location>
        <begin position="2"/>
        <end position="156"/>
    </location>
</feature>
<sequence>MIKIEKFSEEYVEQVLALKVSDEQLKFVGTVQEIFENMPETGHKHVVLVGDEVVGLFVIDTVYSENYDFCSNGALGLRAFFIDSRHQGKGYGKYSVAALKLYLQEAYSQYSKIYLTVNCKNPSAYRCYLKYGFTDTDELYRGGAAGPQYIMLMETA</sequence>
<dbReference type="GO" id="GO:0016747">
    <property type="term" value="F:acyltransferase activity, transferring groups other than amino-acyl groups"/>
    <property type="evidence" value="ECO:0007669"/>
    <property type="project" value="InterPro"/>
</dbReference>
<dbReference type="Gene3D" id="3.40.630.30">
    <property type="match status" value="1"/>
</dbReference>
<dbReference type="OrthoDB" id="8304386at2"/>
<dbReference type="CDD" id="cd04301">
    <property type="entry name" value="NAT_SF"/>
    <property type="match status" value="1"/>
</dbReference>
<dbReference type="EMBL" id="PYMJ01000011">
    <property type="protein sequence ID" value="PSU48182.1"/>
    <property type="molecule type" value="Genomic_DNA"/>
</dbReference>
<keyword evidence="2" id="KW-0808">Transferase</keyword>
<keyword evidence="3" id="KW-1185">Reference proteome</keyword>
<dbReference type="Pfam" id="PF00583">
    <property type="entry name" value="Acetyltransf_1"/>
    <property type="match status" value="1"/>
</dbReference>
<dbReference type="InterPro" id="IPR016181">
    <property type="entry name" value="Acyl_CoA_acyltransferase"/>
</dbReference>
<gene>
    <name evidence="2" type="ORF">C9J12_12680</name>
</gene>
<proteinExistence type="predicted"/>